<reference evidence="2 3" key="2">
    <citation type="journal article" date="2006" name="Environ. Microbiol.">
        <title>Sequence analysis of three plasmids harboured in Rhodococcus erythropolis strain PR4.</title>
        <authorList>
            <person name="Sekine M."/>
            <person name="Tanikawa S."/>
            <person name="Omata S."/>
            <person name="Saito M."/>
            <person name="Fujisawa T."/>
            <person name="Tsukatani N."/>
            <person name="Tajima T."/>
            <person name="Sekigawa T."/>
            <person name="Kosugi H."/>
            <person name="Matsuo Y."/>
            <person name="Nishiko R."/>
            <person name="Imamura K."/>
            <person name="Ito M."/>
            <person name="Narita H."/>
            <person name="Tago S."/>
            <person name="Fujita N."/>
            <person name="Harayama S."/>
        </authorList>
    </citation>
    <scope>NUCLEOTIDE SEQUENCE [LARGE SCALE GENOMIC DNA]</scope>
    <source>
        <strain evidence="3">PR4 / NBRC 100887</strain>
    </source>
</reference>
<sequence length="250" mass="27919">MEISANLIWPTNATPYLRLIPSDWFRETVDGMQTAPWWIGFLLPLVSLAGIIATATVAVQSLKATRTQLSLTREQLDMAQAQFAASMQQISDRFRAEQVEGVREKQRESLAAVFPLILTWVSITSAYFSSVEQLRVMEAEKKTGWEAVVARNESALRSATETLVDDVQALYSAVVAANLLIPDQDLPDVLGEIAVLTRDTLNLASSLLDSNNRKFSEQAVGKELITRMSAYEVRLREISFVKLRPHHILT</sequence>
<dbReference type="EMBL" id="AP008957">
    <property type="protein sequence ID" value="BAH32606.1"/>
    <property type="molecule type" value="Genomic_DNA"/>
</dbReference>
<name>C0ZW71_RHOE4</name>
<organism evidence="2 3">
    <name type="scientific">Rhodococcus erythropolis (strain PR4 / NBRC 100887)</name>
    <dbReference type="NCBI Taxonomy" id="234621"/>
    <lineage>
        <taxon>Bacteria</taxon>
        <taxon>Bacillati</taxon>
        <taxon>Actinomycetota</taxon>
        <taxon>Actinomycetes</taxon>
        <taxon>Mycobacteriales</taxon>
        <taxon>Nocardiaceae</taxon>
        <taxon>Rhodococcus</taxon>
        <taxon>Rhodococcus erythropolis group</taxon>
    </lineage>
</organism>
<accession>C0ZW71</accession>
<dbReference type="RefSeq" id="WP_020906913.1">
    <property type="nucleotide sequence ID" value="NC_012490.1"/>
</dbReference>
<protein>
    <submittedName>
        <fullName evidence="2">Uncharacterized protein</fullName>
    </submittedName>
</protein>
<evidence type="ECO:0000256" key="1">
    <source>
        <dbReference type="SAM" id="Phobius"/>
    </source>
</evidence>
<feature type="transmembrane region" description="Helical" evidence="1">
    <location>
        <begin position="37"/>
        <end position="59"/>
    </location>
</feature>
<dbReference type="KEGG" id="rer:RER_18980"/>
<dbReference type="Proteomes" id="UP000002204">
    <property type="component" value="Chromosome"/>
</dbReference>
<proteinExistence type="predicted"/>
<keyword evidence="1" id="KW-0472">Membrane</keyword>
<keyword evidence="1" id="KW-1133">Transmembrane helix</keyword>
<dbReference type="HOGENOM" id="CLU_1110704_0_0_11"/>
<reference evidence="3" key="1">
    <citation type="submission" date="2005-03" db="EMBL/GenBank/DDBJ databases">
        <title>Comparison of the complete genome sequences of Rhodococcus erythropolis PR4 and Rhodococcus opacus B4.</title>
        <authorList>
            <person name="Takarada H."/>
            <person name="Sekine M."/>
            <person name="Hosoyama A."/>
            <person name="Yamada R."/>
            <person name="Fujisawa T."/>
            <person name="Omata S."/>
            <person name="Shimizu A."/>
            <person name="Tsukatani N."/>
            <person name="Tanikawa S."/>
            <person name="Fujita N."/>
            <person name="Harayama S."/>
        </authorList>
    </citation>
    <scope>NUCLEOTIDE SEQUENCE [LARGE SCALE GENOMIC DNA]</scope>
    <source>
        <strain evidence="3">PR4 / NBRC 100887</strain>
    </source>
</reference>
<feature type="transmembrane region" description="Helical" evidence="1">
    <location>
        <begin position="110"/>
        <end position="128"/>
    </location>
</feature>
<gene>
    <name evidence="2" type="ordered locus">RER_18980</name>
</gene>
<keyword evidence="1" id="KW-0812">Transmembrane</keyword>
<evidence type="ECO:0000313" key="3">
    <source>
        <dbReference type="Proteomes" id="UP000002204"/>
    </source>
</evidence>
<dbReference type="AlphaFoldDB" id="C0ZW71"/>
<evidence type="ECO:0000313" key="2">
    <source>
        <dbReference type="EMBL" id="BAH32606.1"/>
    </source>
</evidence>